<comment type="caution">
    <text evidence="8">The sequence shown here is derived from an EMBL/GenBank/DDBJ whole genome shotgun (WGS) entry which is preliminary data.</text>
</comment>
<dbReference type="Pfam" id="PF02152">
    <property type="entry name" value="FolB"/>
    <property type="match status" value="1"/>
</dbReference>
<accession>A0A5C4MBK9</accession>
<dbReference type="RefSeq" id="WP_139107108.1">
    <property type="nucleotide sequence ID" value="NZ_VDFR01000177.1"/>
</dbReference>
<dbReference type="GO" id="GO:0005737">
    <property type="term" value="C:cytoplasm"/>
    <property type="evidence" value="ECO:0007669"/>
    <property type="project" value="TreeGrafter"/>
</dbReference>
<dbReference type="CDD" id="cd00534">
    <property type="entry name" value="DHNA_DHNTPE"/>
    <property type="match status" value="1"/>
</dbReference>
<comment type="catalytic activity">
    <reaction evidence="1 6">
        <text>7,8-dihydroneopterin = 6-hydroxymethyl-7,8-dihydropterin + glycolaldehyde</text>
        <dbReference type="Rhea" id="RHEA:10540"/>
        <dbReference type="ChEBI" id="CHEBI:17001"/>
        <dbReference type="ChEBI" id="CHEBI:17071"/>
        <dbReference type="ChEBI" id="CHEBI:44841"/>
        <dbReference type="EC" id="4.1.2.25"/>
    </reaction>
</comment>
<evidence type="ECO:0000256" key="3">
    <source>
        <dbReference type="ARBA" id="ARBA00005708"/>
    </source>
</evidence>
<dbReference type="InterPro" id="IPR043133">
    <property type="entry name" value="GTP-CH-I_C/QueF"/>
</dbReference>
<dbReference type="NCBIfam" id="TIGR00526">
    <property type="entry name" value="folB_dom"/>
    <property type="match status" value="1"/>
</dbReference>
<dbReference type="AlphaFoldDB" id="A0A5C4MBK9"/>
<dbReference type="SUPFAM" id="SSF55620">
    <property type="entry name" value="Tetrahydrobiopterin biosynthesis enzymes-like"/>
    <property type="match status" value="1"/>
</dbReference>
<dbReference type="PANTHER" id="PTHR42844">
    <property type="entry name" value="DIHYDRONEOPTERIN ALDOLASE 1-RELATED"/>
    <property type="match status" value="1"/>
</dbReference>
<evidence type="ECO:0000259" key="7">
    <source>
        <dbReference type="SMART" id="SM00905"/>
    </source>
</evidence>
<evidence type="ECO:0000256" key="2">
    <source>
        <dbReference type="ARBA" id="ARBA00005013"/>
    </source>
</evidence>
<proteinExistence type="inferred from homology"/>
<dbReference type="GO" id="GO:0046656">
    <property type="term" value="P:folic acid biosynthetic process"/>
    <property type="evidence" value="ECO:0007669"/>
    <property type="project" value="UniProtKB-UniRule"/>
</dbReference>
<dbReference type="Gene3D" id="3.30.1130.10">
    <property type="match status" value="1"/>
</dbReference>
<dbReference type="EMBL" id="VDFR01000195">
    <property type="protein sequence ID" value="TNC32106.1"/>
    <property type="molecule type" value="Genomic_DNA"/>
</dbReference>
<dbReference type="Proteomes" id="UP000306740">
    <property type="component" value="Unassembled WGS sequence"/>
</dbReference>
<dbReference type="EMBL" id="VDFR01000177">
    <property type="protein sequence ID" value="TNC33094.1"/>
    <property type="molecule type" value="Genomic_DNA"/>
</dbReference>
<evidence type="ECO:0000313" key="8">
    <source>
        <dbReference type="EMBL" id="TNC32106.1"/>
    </source>
</evidence>
<feature type="domain" description="Dihydroneopterin aldolase/epimerase" evidence="7">
    <location>
        <begin position="8"/>
        <end position="120"/>
    </location>
</feature>
<dbReference type="InterPro" id="IPR006157">
    <property type="entry name" value="FolB_dom"/>
</dbReference>
<dbReference type="UniPathway" id="UPA00077">
    <property type="reaction ID" value="UER00154"/>
</dbReference>
<evidence type="ECO:0000256" key="1">
    <source>
        <dbReference type="ARBA" id="ARBA00001353"/>
    </source>
</evidence>
<name>A0A5C4MBK9_9ACTN</name>
<keyword evidence="5 6" id="KW-0456">Lyase</keyword>
<reference evidence="8 10" key="1">
    <citation type="submission" date="2019-05" db="EMBL/GenBank/DDBJ databases">
        <title>Mumia sp. nov., isolated from the intestinal contents of plateau pika (Ochotona curzoniae) in the Qinghai-Tibet plateau of China.</title>
        <authorList>
            <person name="Tian Z."/>
        </authorList>
    </citation>
    <scope>NUCLEOTIDE SEQUENCE [LARGE SCALE GENOMIC DNA]</scope>
    <source>
        <strain evidence="10">527</strain>
        <strain evidence="8">Z527</strain>
    </source>
</reference>
<dbReference type="PANTHER" id="PTHR42844:SF1">
    <property type="entry name" value="DIHYDRONEOPTERIN ALDOLASE 1-RELATED"/>
    <property type="match status" value="1"/>
</dbReference>
<dbReference type="GO" id="GO:0046654">
    <property type="term" value="P:tetrahydrofolate biosynthetic process"/>
    <property type="evidence" value="ECO:0007669"/>
    <property type="project" value="UniProtKB-UniRule"/>
</dbReference>
<evidence type="ECO:0000313" key="10">
    <source>
        <dbReference type="Proteomes" id="UP000306740"/>
    </source>
</evidence>
<dbReference type="NCBIfam" id="TIGR00525">
    <property type="entry name" value="folB"/>
    <property type="match status" value="1"/>
</dbReference>
<gene>
    <name evidence="8" type="primary">folB</name>
    <name evidence="9" type="ORF">FHE65_29445</name>
    <name evidence="8" type="ORF">FHE65_30555</name>
</gene>
<organism evidence="8 10">
    <name type="scientific">Mumia zhuanghuii</name>
    <dbReference type="NCBI Taxonomy" id="2585211"/>
    <lineage>
        <taxon>Bacteria</taxon>
        <taxon>Bacillati</taxon>
        <taxon>Actinomycetota</taxon>
        <taxon>Actinomycetes</taxon>
        <taxon>Propionibacteriales</taxon>
        <taxon>Nocardioidaceae</taxon>
        <taxon>Mumia</taxon>
    </lineage>
</organism>
<comment type="function">
    <text evidence="6">Catalyzes the conversion of 7,8-dihydroneopterin to 6-hydroxymethyl-7,8-dihydropterin.</text>
</comment>
<evidence type="ECO:0000256" key="5">
    <source>
        <dbReference type="ARBA" id="ARBA00023239"/>
    </source>
</evidence>
<dbReference type="InterPro" id="IPR006156">
    <property type="entry name" value="Dihydroneopterin_aldolase"/>
</dbReference>
<evidence type="ECO:0000313" key="9">
    <source>
        <dbReference type="EMBL" id="TNC33094.1"/>
    </source>
</evidence>
<comment type="pathway">
    <text evidence="2 6">Cofactor biosynthesis; tetrahydrofolate biosynthesis; 2-amino-4-hydroxy-6-hydroxymethyl-7,8-dihydropteridine diphosphate from 7,8-dihydroneopterin triphosphate: step 3/4.</text>
</comment>
<protein>
    <recommendedName>
        <fullName evidence="6">7,8-dihydroneopterin aldolase</fullName>
        <ecNumber evidence="6">4.1.2.25</ecNumber>
    </recommendedName>
</protein>
<sequence>MPNGLDRITVTGIEAYGYHGLLDFEREQGQRFVVDVVLGLDLGRAAETGDLEASVHYGTLSERVADAVASDPVDLIETLALRILGICFGFAPVQWASVTVHKPDAPIPVAFSDVAVTIERSRT</sequence>
<evidence type="ECO:0000256" key="6">
    <source>
        <dbReference type="RuleBase" id="RU362079"/>
    </source>
</evidence>
<dbReference type="SMART" id="SM00905">
    <property type="entry name" value="FolB"/>
    <property type="match status" value="1"/>
</dbReference>
<dbReference type="EC" id="4.1.2.25" evidence="6"/>
<dbReference type="OrthoDB" id="3212934at2"/>
<comment type="similarity">
    <text evidence="3 6">Belongs to the DHNA family.</text>
</comment>
<evidence type="ECO:0000256" key="4">
    <source>
        <dbReference type="ARBA" id="ARBA00022909"/>
    </source>
</evidence>
<dbReference type="GO" id="GO:0004150">
    <property type="term" value="F:dihydroneopterin aldolase activity"/>
    <property type="evidence" value="ECO:0007669"/>
    <property type="project" value="UniProtKB-UniRule"/>
</dbReference>
<keyword evidence="4 6" id="KW-0289">Folate biosynthesis</keyword>